<protein>
    <submittedName>
        <fullName evidence="1">Uncharacterized protein</fullName>
    </submittedName>
</protein>
<reference evidence="1 2" key="1">
    <citation type="submission" date="2016-05" db="EMBL/GenBank/DDBJ databases">
        <authorList>
            <person name="Lavstsen T."/>
            <person name="Jespersen J.S."/>
        </authorList>
    </citation>
    <scope>NUCLEOTIDE SEQUENCE [LARGE SCALE GENOMIC DNA]</scope>
    <source>
        <strain evidence="1 2">KCJ1736</strain>
    </source>
</reference>
<accession>A0A176XIB4</accession>
<dbReference type="EMBL" id="LXPS01000001">
    <property type="protein sequence ID" value="OAE49781.1"/>
    <property type="molecule type" value="Genomic_DNA"/>
</dbReference>
<name>A0A176XIB4_AGRTU</name>
<evidence type="ECO:0000313" key="2">
    <source>
        <dbReference type="Proteomes" id="UP000077098"/>
    </source>
</evidence>
<organism evidence="1 2">
    <name type="scientific">Agrobacterium tumefaciens</name>
    <dbReference type="NCBI Taxonomy" id="358"/>
    <lineage>
        <taxon>Bacteria</taxon>
        <taxon>Pseudomonadati</taxon>
        <taxon>Pseudomonadota</taxon>
        <taxon>Alphaproteobacteria</taxon>
        <taxon>Hyphomicrobiales</taxon>
        <taxon>Rhizobiaceae</taxon>
        <taxon>Rhizobium/Agrobacterium group</taxon>
        <taxon>Agrobacterium</taxon>
        <taxon>Agrobacterium tumefaciens complex</taxon>
    </lineage>
</organism>
<dbReference type="Proteomes" id="UP000077098">
    <property type="component" value="Unassembled WGS sequence"/>
</dbReference>
<evidence type="ECO:0000313" key="1">
    <source>
        <dbReference type="EMBL" id="OAE49781.1"/>
    </source>
</evidence>
<dbReference type="AlphaFoldDB" id="A0A176XIB4"/>
<proteinExistence type="predicted"/>
<comment type="caution">
    <text evidence="1">The sequence shown here is derived from an EMBL/GenBank/DDBJ whole genome shotgun (WGS) entry which is preliminary data.</text>
</comment>
<sequence>MHKIGPHLVIGTGRPKFKHFIREMRCFSILADGWKGYSWKDFHPKPWHVAQPAVAKVANPWVDSAGGMRYRHLEADGL</sequence>
<gene>
    <name evidence="1" type="ORF">A7J57_16565</name>
</gene>